<organism evidence="4 5">
    <name type="scientific">Yinghuangia aomiensis</name>
    <dbReference type="NCBI Taxonomy" id="676205"/>
    <lineage>
        <taxon>Bacteria</taxon>
        <taxon>Bacillati</taxon>
        <taxon>Actinomycetota</taxon>
        <taxon>Actinomycetes</taxon>
        <taxon>Kitasatosporales</taxon>
        <taxon>Streptomycetaceae</taxon>
        <taxon>Yinghuangia</taxon>
    </lineage>
</organism>
<dbReference type="InterPro" id="IPR020843">
    <property type="entry name" value="ER"/>
</dbReference>
<dbReference type="CDD" id="cd08268">
    <property type="entry name" value="MDR2"/>
    <property type="match status" value="1"/>
</dbReference>
<dbReference type="InterPro" id="IPR013149">
    <property type="entry name" value="ADH-like_C"/>
</dbReference>
<dbReference type="SUPFAM" id="SSF50129">
    <property type="entry name" value="GroES-like"/>
    <property type="match status" value="1"/>
</dbReference>
<protein>
    <submittedName>
        <fullName evidence="4">Zinc-dependent alcohol dehydrogenase family protein</fullName>
    </submittedName>
</protein>
<dbReference type="PANTHER" id="PTHR48106">
    <property type="entry name" value="QUINONE OXIDOREDUCTASE PIG3-RELATED"/>
    <property type="match status" value="1"/>
</dbReference>
<evidence type="ECO:0000256" key="2">
    <source>
        <dbReference type="ARBA" id="ARBA00023002"/>
    </source>
</evidence>
<dbReference type="SMART" id="SM00829">
    <property type="entry name" value="PKS_ER"/>
    <property type="match status" value="1"/>
</dbReference>
<feature type="domain" description="Enoyl reductase (ER)" evidence="3">
    <location>
        <begin position="11"/>
        <end position="326"/>
    </location>
</feature>
<accession>A0ABP9I5Z2</accession>
<name>A0ABP9I5Z2_9ACTN</name>
<gene>
    <name evidence="4" type="ORF">GCM10023205_70650</name>
</gene>
<dbReference type="RefSeq" id="WP_345679903.1">
    <property type="nucleotide sequence ID" value="NZ_BAABHS010000037.1"/>
</dbReference>
<dbReference type="Pfam" id="PF08240">
    <property type="entry name" value="ADH_N"/>
    <property type="match status" value="1"/>
</dbReference>
<evidence type="ECO:0000313" key="4">
    <source>
        <dbReference type="EMBL" id="GAA4989411.1"/>
    </source>
</evidence>
<evidence type="ECO:0000259" key="3">
    <source>
        <dbReference type="SMART" id="SM00829"/>
    </source>
</evidence>
<evidence type="ECO:0000313" key="5">
    <source>
        <dbReference type="Proteomes" id="UP001500466"/>
    </source>
</evidence>
<keyword evidence="2" id="KW-0560">Oxidoreductase</keyword>
<reference evidence="5" key="1">
    <citation type="journal article" date="2019" name="Int. J. Syst. Evol. Microbiol.">
        <title>The Global Catalogue of Microorganisms (GCM) 10K type strain sequencing project: providing services to taxonomists for standard genome sequencing and annotation.</title>
        <authorList>
            <consortium name="The Broad Institute Genomics Platform"/>
            <consortium name="The Broad Institute Genome Sequencing Center for Infectious Disease"/>
            <person name="Wu L."/>
            <person name="Ma J."/>
        </authorList>
    </citation>
    <scope>NUCLEOTIDE SEQUENCE [LARGE SCALE GENOMIC DNA]</scope>
    <source>
        <strain evidence="5">JCM 17986</strain>
    </source>
</reference>
<dbReference type="InterPro" id="IPR011032">
    <property type="entry name" value="GroES-like_sf"/>
</dbReference>
<dbReference type="PANTHER" id="PTHR48106:SF5">
    <property type="entry name" value="ZINC-CONTAINING ALCOHOL DEHYDROGENASE"/>
    <property type="match status" value="1"/>
</dbReference>
<dbReference type="Proteomes" id="UP001500466">
    <property type="component" value="Unassembled WGS sequence"/>
</dbReference>
<dbReference type="EMBL" id="BAABHS010000037">
    <property type="protein sequence ID" value="GAA4989411.1"/>
    <property type="molecule type" value="Genomic_DNA"/>
</dbReference>
<dbReference type="Gene3D" id="3.90.180.10">
    <property type="entry name" value="Medium-chain alcohol dehydrogenases, catalytic domain"/>
    <property type="match status" value="1"/>
</dbReference>
<dbReference type="InterPro" id="IPR036291">
    <property type="entry name" value="NAD(P)-bd_dom_sf"/>
</dbReference>
<dbReference type="Pfam" id="PF00107">
    <property type="entry name" value="ADH_zinc_N"/>
    <property type="match status" value="1"/>
</dbReference>
<dbReference type="Gene3D" id="3.40.50.720">
    <property type="entry name" value="NAD(P)-binding Rossmann-like Domain"/>
    <property type="match status" value="1"/>
</dbReference>
<keyword evidence="5" id="KW-1185">Reference proteome</keyword>
<sequence length="330" mass="34060">MATTVLFHQHGGPDVLALADLPVGAPGPGELRLRIDAIGLNRAEVLWRDGNYIEPVARFPARLGTEAAGTVDAVGVGVAGFTPGQTVSVIPAFSQNDYAVYADHALVPASAVIPRPDTVGAVDGAAVWMPYLTAYGALAGTLAPGDTLVVTAASSSVGLAALRVARRLGATPIAVTRTDAKKATLLAHGAAHVLTNDTQDVAAAILDLTHGRGTDHTFDAVAGPGVTDLARTTAPGGSVIVYGALSGRPTPFPGIDLGLPALTLRTFTVHEVTRDPERLRRAHAFVTEGLRTGDFQAVVDRTFPLTAIADAHRHLESGTQIGKIVATVEH</sequence>
<dbReference type="SUPFAM" id="SSF51735">
    <property type="entry name" value="NAD(P)-binding Rossmann-fold domains"/>
    <property type="match status" value="1"/>
</dbReference>
<proteinExistence type="predicted"/>
<keyword evidence="1" id="KW-0521">NADP</keyword>
<evidence type="ECO:0000256" key="1">
    <source>
        <dbReference type="ARBA" id="ARBA00022857"/>
    </source>
</evidence>
<dbReference type="InterPro" id="IPR013154">
    <property type="entry name" value="ADH-like_N"/>
</dbReference>
<comment type="caution">
    <text evidence="4">The sequence shown here is derived from an EMBL/GenBank/DDBJ whole genome shotgun (WGS) entry which is preliminary data.</text>
</comment>